<dbReference type="InterPro" id="IPR005021">
    <property type="entry name" value="Terminase_largesu-like"/>
</dbReference>
<evidence type="ECO:0000313" key="4">
    <source>
        <dbReference type="EMBL" id="MBO1513253.1"/>
    </source>
</evidence>
<evidence type="ECO:0000313" key="5">
    <source>
        <dbReference type="Proteomes" id="UP000663981"/>
    </source>
</evidence>
<keyword evidence="1" id="KW-1133">Transmembrane helix</keyword>
<dbReference type="Proteomes" id="UP000663981">
    <property type="component" value="Unassembled WGS sequence"/>
</dbReference>
<evidence type="ECO:0000259" key="2">
    <source>
        <dbReference type="Pfam" id="PF03354"/>
    </source>
</evidence>
<dbReference type="InterPro" id="IPR046461">
    <property type="entry name" value="TerL_ATPase"/>
</dbReference>
<dbReference type="Gene3D" id="3.40.50.300">
    <property type="entry name" value="P-loop containing nucleotide triphosphate hydrolases"/>
    <property type="match status" value="1"/>
</dbReference>
<dbReference type="Pfam" id="PF03354">
    <property type="entry name" value="TerL_ATPase"/>
    <property type="match status" value="1"/>
</dbReference>
<name>A0ABS3N4Z8_9BACI</name>
<organism evidence="4 5">
    <name type="scientific">Metabacillus bambusae</name>
    <dbReference type="NCBI Taxonomy" id="2795218"/>
    <lineage>
        <taxon>Bacteria</taxon>
        <taxon>Bacillati</taxon>
        <taxon>Bacillota</taxon>
        <taxon>Bacilli</taxon>
        <taxon>Bacillales</taxon>
        <taxon>Bacillaceae</taxon>
        <taxon>Metabacillus</taxon>
    </lineage>
</organism>
<feature type="domain" description="Terminase large subunit-like endonuclease" evidence="3">
    <location>
        <begin position="248"/>
        <end position="538"/>
    </location>
</feature>
<comment type="caution">
    <text evidence="4">The sequence shown here is derived from an EMBL/GenBank/DDBJ whole genome shotgun (WGS) entry which is preliminary data.</text>
</comment>
<protein>
    <submittedName>
        <fullName evidence="4">Terminase large subunit</fullName>
    </submittedName>
</protein>
<dbReference type="Pfam" id="PF20441">
    <property type="entry name" value="TerL_nuclease"/>
    <property type="match status" value="1"/>
</dbReference>
<accession>A0ABS3N4Z8</accession>
<evidence type="ECO:0000259" key="3">
    <source>
        <dbReference type="Pfam" id="PF20441"/>
    </source>
</evidence>
<dbReference type="InterPro" id="IPR027417">
    <property type="entry name" value="P-loop_NTPase"/>
</dbReference>
<proteinExistence type="predicted"/>
<evidence type="ECO:0000256" key="1">
    <source>
        <dbReference type="SAM" id="Phobius"/>
    </source>
</evidence>
<keyword evidence="5" id="KW-1185">Reference proteome</keyword>
<gene>
    <name evidence="4" type="ORF">I7822_16510</name>
</gene>
<sequence length="564" mass="65983">MIKQKYVDEYIELYRSGKIKFNEERELLIDYLKKYVLNRDDLYFDDGMIENCIKFGEKWYFPLQPFQKFLIAFIFLFYKKNKRVFYRKFLWMLGRGGGKNGLISVIIHFLISELHGIEDYNISVVANSEDQAKTSPDEVHKTVKRHEVLLKAFKTTLTQTLSKVTGSILKFRTSNGETKDGLRDGAVVFDEIHQYESNKDVRVHISGLGKKPNPREFYIGTDGYVRDGFLDKLKDKAMKVLKGEARVNAVFPFICKLNNESEVENPDNWELANPMLSKPLSEYAQGLFDTILEEFEDLEDDPSNREEFMTKRMNLPVTDLERSVAKWEEIEATNQPMPELLHKECIGCLDFASIRDFAACGLVFKHEGKYPFITHSYARKEFVDKYYSYSKKQDAEMAGKRKFAPIREWEDWKEGSLLTVVDEETINPQTIVDWFIEMRKYYEIKKVIGDNFRMEVLKPLFEKAGFEVEVIRNPKAIHSLLAPRVEIGFANQLFIFGNNPLMRWYTNNVLVKIKKDGNKEYEKKEPIRRKTDGFQAFVCGLYRIDEVSDYAIEDSLDALDELVF</sequence>
<keyword evidence="1" id="KW-0812">Transmembrane</keyword>
<dbReference type="PANTHER" id="PTHR41287">
    <property type="match status" value="1"/>
</dbReference>
<dbReference type="InterPro" id="IPR046462">
    <property type="entry name" value="TerL_nuclease"/>
</dbReference>
<feature type="transmembrane region" description="Helical" evidence="1">
    <location>
        <begin position="90"/>
        <end position="111"/>
    </location>
</feature>
<dbReference type="PANTHER" id="PTHR41287:SF1">
    <property type="entry name" value="PROTEIN YMFN"/>
    <property type="match status" value="1"/>
</dbReference>
<dbReference type="RefSeq" id="WP_207980204.1">
    <property type="nucleotide sequence ID" value="NZ_JAGDEL010000012.1"/>
</dbReference>
<keyword evidence="1" id="KW-0472">Membrane</keyword>
<feature type="domain" description="Terminase large subunit-like ATPase" evidence="2">
    <location>
        <begin position="65"/>
        <end position="235"/>
    </location>
</feature>
<reference evidence="4 5" key="1">
    <citation type="submission" date="2021-03" db="EMBL/GenBank/DDBJ databases">
        <title>Whole genome sequence of Metabacillus bambusae BG109.</title>
        <authorList>
            <person name="Jeong J.W."/>
        </authorList>
    </citation>
    <scope>NUCLEOTIDE SEQUENCE [LARGE SCALE GENOMIC DNA]</scope>
    <source>
        <strain evidence="4 5">BG109</strain>
    </source>
</reference>
<dbReference type="EMBL" id="JAGDEL010000012">
    <property type="protein sequence ID" value="MBO1513253.1"/>
    <property type="molecule type" value="Genomic_DNA"/>
</dbReference>